<evidence type="ECO:0000313" key="5">
    <source>
        <dbReference type="EMBL" id="MFD1341418.1"/>
    </source>
</evidence>
<feature type="domain" description="Nudix hydrolase" evidence="4">
    <location>
        <begin position="3"/>
        <end position="129"/>
    </location>
</feature>
<evidence type="ECO:0000259" key="4">
    <source>
        <dbReference type="PROSITE" id="PS51462"/>
    </source>
</evidence>
<evidence type="ECO:0000313" key="6">
    <source>
        <dbReference type="Proteomes" id="UP001597135"/>
    </source>
</evidence>
<evidence type="ECO:0000256" key="2">
    <source>
        <dbReference type="ARBA" id="ARBA00022801"/>
    </source>
</evidence>
<dbReference type="PROSITE" id="PS51462">
    <property type="entry name" value="NUDIX"/>
    <property type="match status" value="1"/>
</dbReference>
<dbReference type="EMBL" id="JBHTMU010000004">
    <property type="protein sequence ID" value="MFD1341418.1"/>
    <property type="molecule type" value="Genomic_DNA"/>
</dbReference>
<dbReference type="Pfam" id="PF00293">
    <property type="entry name" value="NUDIX"/>
    <property type="match status" value="1"/>
</dbReference>
<accession>A0ABW3ZFB8</accession>
<dbReference type="InterPro" id="IPR015797">
    <property type="entry name" value="NUDIX_hydrolase-like_dom_sf"/>
</dbReference>
<dbReference type="PANTHER" id="PTHR43736:SF1">
    <property type="entry name" value="DIHYDRONEOPTERIN TRIPHOSPHATE DIPHOSPHATASE"/>
    <property type="match status" value="1"/>
</dbReference>
<keyword evidence="6" id="KW-1185">Reference proteome</keyword>
<dbReference type="Gene3D" id="3.90.79.10">
    <property type="entry name" value="Nucleoside Triphosphate Pyrophosphohydrolase"/>
    <property type="match status" value="1"/>
</dbReference>
<sequence length="134" mass="14310">MSEPTLAALAVVIRDGAVLLVRRSNRPDAGLWGFPGGKCEPGETGSACALRELHEETGITARDPRRIGAVEVIREGFHYDLEAFFCADPTGIARAADDAEEAAWVPVRTVISGAVLMSRDVDRLCLRAAHLAGL</sequence>
<reference evidence="6" key="1">
    <citation type="journal article" date="2019" name="Int. J. Syst. Evol. Microbiol.">
        <title>The Global Catalogue of Microorganisms (GCM) 10K type strain sequencing project: providing services to taxonomists for standard genome sequencing and annotation.</title>
        <authorList>
            <consortium name="The Broad Institute Genomics Platform"/>
            <consortium name="The Broad Institute Genome Sequencing Center for Infectious Disease"/>
            <person name="Wu L."/>
            <person name="Ma J."/>
        </authorList>
    </citation>
    <scope>NUCLEOTIDE SEQUENCE [LARGE SCALE GENOMIC DNA]</scope>
    <source>
        <strain evidence="6">CCUG 62953</strain>
    </source>
</reference>
<proteinExistence type="inferred from homology"/>
<dbReference type="InterPro" id="IPR020084">
    <property type="entry name" value="NUDIX_hydrolase_CS"/>
</dbReference>
<name>A0ABW3ZFB8_9RHOB</name>
<comment type="similarity">
    <text evidence="3">Belongs to the Nudix hydrolase family.</text>
</comment>
<evidence type="ECO:0000256" key="3">
    <source>
        <dbReference type="RuleBase" id="RU003476"/>
    </source>
</evidence>
<dbReference type="SUPFAM" id="SSF55811">
    <property type="entry name" value="Nudix"/>
    <property type="match status" value="1"/>
</dbReference>
<dbReference type="PRINTS" id="PR00502">
    <property type="entry name" value="NUDIXFAMILY"/>
</dbReference>
<gene>
    <name evidence="5" type="ORF">ACFQ4E_03210</name>
</gene>
<comment type="cofactor">
    <cofactor evidence="1">
        <name>Mg(2+)</name>
        <dbReference type="ChEBI" id="CHEBI:18420"/>
    </cofactor>
</comment>
<dbReference type="InterPro" id="IPR020476">
    <property type="entry name" value="Nudix_hydrolase"/>
</dbReference>
<dbReference type="PROSITE" id="PS00893">
    <property type="entry name" value="NUDIX_BOX"/>
    <property type="match status" value="1"/>
</dbReference>
<dbReference type="InterPro" id="IPR000086">
    <property type="entry name" value="NUDIX_hydrolase_dom"/>
</dbReference>
<dbReference type="Proteomes" id="UP001597135">
    <property type="component" value="Unassembled WGS sequence"/>
</dbReference>
<dbReference type="PANTHER" id="PTHR43736">
    <property type="entry name" value="ADP-RIBOSE PYROPHOSPHATASE"/>
    <property type="match status" value="1"/>
</dbReference>
<keyword evidence="2 3" id="KW-0378">Hydrolase</keyword>
<evidence type="ECO:0000256" key="1">
    <source>
        <dbReference type="ARBA" id="ARBA00001946"/>
    </source>
</evidence>
<protein>
    <submittedName>
        <fullName evidence="5">NUDIX domain-containing protein</fullName>
    </submittedName>
</protein>
<comment type="caution">
    <text evidence="5">The sequence shown here is derived from an EMBL/GenBank/DDBJ whole genome shotgun (WGS) entry which is preliminary data.</text>
</comment>
<dbReference type="RefSeq" id="WP_386801476.1">
    <property type="nucleotide sequence ID" value="NZ_JBHTMU010000004.1"/>
</dbReference>
<organism evidence="5 6">
    <name type="scientific">Litorisediminicola beolgyonensis</name>
    <dbReference type="NCBI Taxonomy" id="1173614"/>
    <lineage>
        <taxon>Bacteria</taxon>
        <taxon>Pseudomonadati</taxon>
        <taxon>Pseudomonadota</taxon>
        <taxon>Alphaproteobacteria</taxon>
        <taxon>Rhodobacterales</taxon>
        <taxon>Paracoccaceae</taxon>
        <taxon>Litorisediminicola</taxon>
    </lineage>
</organism>